<feature type="domain" description="JmjC" evidence="4">
    <location>
        <begin position="34"/>
        <end position="189"/>
    </location>
</feature>
<evidence type="ECO:0000313" key="5">
    <source>
        <dbReference type="EnsemblMetazoa" id="AMAM019041-PA"/>
    </source>
</evidence>
<dbReference type="Pfam" id="PF13621">
    <property type="entry name" value="Cupin_8"/>
    <property type="match status" value="1"/>
</dbReference>
<evidence type="ECO:0000259" key="4">
    <source>
        <dbReference type="PROSITE" id="PS51184"/>
    </source>
</evidence>
<keyword evidence="2" id="KW-0963">Cytoplasm</keyword>
<dbReference type="SMART" id="SM00558">
    <property type="entry name" value="JmjC"/>
    <property type="match status" value="1"/>
</dbReference>
<reference evidence="5" key="2">
    <citation type="submission" date="2020-05" db="UniProtKB">
        <authorList>
            <consortium name="EnsemblMetazoa"/>
        </authorList>
    </citation>
    <scope>IDENTIFICATION</scope>
    <source>
        <strain evidence="5">maculatus3</strain>
    </source>
</reference>
<accession>A0A182T3R5</accession>
<dbReference type="Proteomes" id="UP000075901">
    <property type="component" value="Unassembled WGS sequence"/>
</dbReference>
<reference evidence="6" key="1">
    <citation type="submission" date="2013-09" db="EMBL/GenBank/DDBJ databases">
        <title>The Genome Sequence of Anopheles maculatus species B.</title>
        <authorList>
            <consortium name="The Broad Institute Genomics Platform"/>
            <person name="Neafsey D.E."/>
            <person name="Besansky N."/>
            <person name="Howell P."/>
            <person name="Walton C."/>
            <person name="Young S.K."/>
            <person name="Zeng Q."/>
            <person name="Gargeya S."/>
            <person name="Fitzgerald M."/>
            <person name="Haas B."/>
            <person name="Abouelleil A."/>
            <person name="Allen A.W."/>
            <person name="Alvarado L."/>
            <person name="Arachchi H.M."/>
            <person name="Berlin A.M."/>
            <person name="Chapman S.B."/>
            <person name="Gainer-Dewar J."/>
            <person name="Goldberg J."/>
            <person name="Griggs A."/>
            <person name="Gujja S."/>
            <person name="Hansen M."/>
            <person name="Howarth C."/>
            <person name="Imamovic A."/>
            <person name="Ireland A."/>
            <person name="Larimer J."/>
            <person name="McCowan C."/>
            <person name="Murphy C."/>
            <person name="Pearson M."/>
            <person name="Poon T.W."/>
            <person name="Priest M."/>
            <person name="Roberts A."/>
            <person name="Saif S."/>
            <person name="Shea T."/>
            <person name="Sisk P."/>
            <person name="Sykes S."/>
            <person name="Wortman J."/>
            <person name="Nusbaum C."/>
            <person name="Birren B."/>
        </authorList>
    </citation>
    <scope>NUCLEOTIDE SEQUENCE [LARGE SCALE GENOMIC DNA]</scope>
    <source>
        <strain evidence="6">maculatus3</strain>
    </source>
</reference>
<dbReference type="GO" id="GO:0005737">
    <property type="term" value="C:cytoplasm"/>
    <property type="evidence" value="ECO:0007669"/>
    <property type="project" value="UniProtKB-SubCell"/>
</dbReference>
<sequence>MGGDNPQWEWQRTKMEMKMQDICRPNIHSNAERWNSFSYRNIALLPQPCRRGINFASFGFPEVDEDITFWIGSAQAHTPCHYDTYGCNIVVQVFGRKSWTLLPPDAKLTSVRIPYEESSVYCKENFYSPASYSQFTKVENDVYQVILEPGMALVVPPRWWHYVETLEPALNFNTWLSLETDVDSLISECITKLMVQDLCDEVAENVKNRIINPNEELLTTTTSIDKSYSILNYLLNQKRTKKQQRTDLKRYSCHYLASDAFSRLVDECGSFVSPVKKLNQTDFYHFIAGNHARYDSSLNGGNYSGLTADETEQAIRLRNLVNVCCKPDVVKSIETTLLDEYSE</sequence>
<keyword evidence="6" id="KW-1185">Reference proteome</keyword>
<dbReference type="PANTHER" id="PTHR12461:SF43">
    <property type="entry name" value="HSPB1-ASSOCIATED PROTEIN 1"/>
    <property type="match status" value="1"/>
</dbReference>
<proteinExistence type="predicted"/>
<dbReference type="InterPro" id="IPR003347">
    <property type="entry name" value="JmjC_dom"/>
</dbReference>
<dbReference type="Gene3D" id="2.60.120.650">
    <property type="entry name" value="Cupin"/>
    <property type="match status" value="1"/>
</dbReference>
<evidence type="ECO:0000256" key="3">
    <source>
        <dbReference type="ARBA" id="ARBA00037342"/>
    </source>
</evidence>
<dbReference type="PANTHER" id="PTHR12461">
    <property type="entry name" value="HYPOXIA-INDUCIBLE FACTOR 1 ALPHA INHIBITOR-RELATED"/>
    <property type="match status" value="1"/>
</dbReference>
<dbReference type="EnsemblMetazoa" id="AMAM019041-RA">
    <property type="protein sequence ID" value="AMAM019041-PA"/>
    <property type="gene ID" value="AMAM019041"/>
</dbReference>
<protein>
    <submittedName>
        <fullName evidence="5">JmjC domain-containing protein</fullName>
    </submittedName>
</protein>
<evidence type="ECO:0000256" key="2">
    <source>
        <dbReference type="ARBA" id="ARBA00022490"/>
    </source>
</evidence>
<organism evidence="5 6">
    <name type="scientific">Anopheles maculatus</name>
    <dbReference type="NCBI Taxonomy" id="74869"/>
    <lineage>
        <taxon>Eukaryota</taxon>
        <taxon>Metazoa</taxon>
        <taxon>Ecdysozoa</taxon>
        <taxon>Arthropoda</taxon>
        <taxon>Hexapoda</taxon>
        <taxon>Insecta</taxon>
        <taxon>Pterygota</taxon>
        <taxon>Neoptera</taxon>
        <taxon>Endopterygota</taxon>
        <taxon>Diptera</taxon>
        <taxon>Nematocera</taxon>
        <taxon>Culicoidea</taxon>
        <taxon>Culicidae</taxon>
        <taxon>Anophelinae</taxon>
        <taxon>Anopheles</taxon>
        <taxon>Anopheles maculatus group</taxon>
    </lineage>
</organism>
<dbReference type="PROSITE" id="PS51184">
    <property type="entry name" value="JMJC"/>
    <property type="match status" value="1"/>
</dbReference>
<comment type="subcellular location">
    <subcellularLocation>
        <location evidence="1">Cytoplasm</location>
    </subcellularLocation>
</comment>
<dbReference type="InterPro" id="IPR041667">
    <property type="entry name" value="Cupin_8"/>
</dbReference>
<evidence type="ECO:0000313" key="6">
    <source>
        <dbReference type="Proteomes" id="UP000075901"/>
    </source>
</evidence>
<evidence type="ECO:0000256" key="1">
    <source>
        <dbReference type="ARBA" id="ARBA00004496"/>
    </source>
</evidence>
<comment type="function">
    <text evidence="3">May play a role in cellular stress response.</text>
</comment>
<name>A0A182T3R5_9DIPT</name>
<dbReference type="VEuPathDB" id="VectorBase:AMAM019041"/>
<dbReference type="AlphaFoldDB" id="A0A182T3R5"/>
<dbReference type="SUPFAM" id="SSF51197">
    <property type="entry name" value="Clavaminate synthase-like"/>
    <property type="match status" value="1"/>
</dbReference>